<feature type="transmembrane region" description="Helical" evidence="8">
    <location>
        <begin position="402"/>
        <end position="423"/>
    </location>
</feature>
<evidence type="ECO:0000256" key="1">
    <source>
        <dbReference type="ARBA" id="ARBA00004141"/>
    </source>
</evidence>
<keyword evidence="3 8" id="KW-0812">Transmembrane</keyword>
<evidence type="ECO:0000256" key="4">
    <source>
        <dbReference type="ARBA" id="ARBA00022989"/>
    </source>
</evidence>
<dbReference type="Pfam" id="PF07690">
    <property type="entry name" value="MFS_1"/>
    <property type="match status" value="1"/>
</dbReference>
<dbReference type="SUPFAM" id="SSF51230">
    <property type="entry name" value="Single hybrid motif"/>
    <property type="match status" value="1"/>
</dbReference>
<dbReference type="PANTHER" id="PTHR43791:SF103">
    <property type="entry name" value="MAJOR FACILITATOR SUPERFAMILY (MFS) PROFILE DOMAIN-CONTAINING PROTEIN-RELATED"/>
    <property type="match status" value="1"/>
</dbReference>
<keyword evidence="4 8" id="KW-1133">Transmembrane helix</keyword>
<dbReference type="InterPro" id="IPR020846">
    <property type="entry name" value="MFS_dom"/>
</dbReference>
<evidence type="ECO:0000313" key="10">
    <source>
        <dbReference type="EMBL" id="KAF5576177.1"/>
    </source>
</evidence>
<feature type="transmembrane region" description="Helical" evidence="8">
    <location>
        <begin position="342"/>
        <end position="361"/>
    </location>
</feature>
<evidence type="ECO:0000256" key="7">
    <source>
        <dbReference type="ARBA" id="ARBA00037968"/>
    </source>
</evidence>
<dbReference type="FunFam" id="1.20.1250.20:FF:000064">
    <property type="entry name" value="MFS allantoate transporter"/>
    <property type="match status" value="1"/>
</dbReference>
<comment type="similarity">
    <text evidence="7">Belongs to the major facilitator superfamily. Allantoate permease family.</text>
</comment>
<sequence length="602" mass="66802">MATKEDTQNKDLGTELAEIEHRDGTHVTFEAIDQVEERQVVRKLDLYVLPLMTLVYFCMYLDKQSITYAAIFGLRSDLSLTGEEYSWCVSVFYLGQLLSNWPAAYLLGRLPLKTFIGCTIVVWGVACICVGLPHNFGGMMAARFFLGLTEGAVSPAFIMLTSVWYKRREHPVRVATWVSMNGFAQITNALIMFGLGRAKLTIESWRVLFFLIGGLTVTSGLLFYFLLPQDTTTAWFLTPRQREIATRRLAIDRSTRDRTDFNRSQFKEAYKSPITWLYVSMALGITLTTAIIKFSSIVINGFGYDKYTTMLVGLPGGVINILTTWFGASVPRLVKGKYSRTLTTLFLCCIPLLGAILLATLPASKPWGIVVSTWMANAVTCLLSSCSALIASNVKGNTKKSLTTTTFFVAYCVGCIISPQAWTEDDAPRYLKGCILSIASLVYLMITLVVYAFLLDKENKLRDRKATEGHVDYMVESQGRAEGVQSGVAIDSDLTDRQDKAFRYILALGLLFQWQPARPYRKIQTTYRPSSRHFIVGGARYGDLITYILLMAESISEGALSTVHKKFGDLVTADEEIASIETNKMDVAVNSGNEGVVAAGGS</sequence>
<evidence type="ECO:0000256" key="8">
    <source>
        <dbReference type="SAM" id="Phobius"/>
    </source>
</evidence>
<reference evidence="10 11" key="1">
    <citation type="submission" date="2020-05" db="EMBL/GenBank/DDBJ databases">
        <title>Identification and distribution of gene clusters putatively required for synthesis of sphingolipid metabolism inhibitors in phylogenetically diverse species of the filamentous fungus Fusarium.</title>
        <authorList>
            <person name="Kim H.-S."/>
            <person name="Busman M."/>
            <person name="Brown D.W."/>
            <person name="Divon H."/>
            <person name="Uhlig S."/>
            <person name="Proctor R.H."/>
        </authorList>
    </citation>
    <scope>NUCLEOTIDE SEQUENCE [LARGE SCALE GENOMIC DNA]</scope>
    <source>
        <strain evidence="10 11">NRRL 36939</strain>
    </source>
</reference>
<feature type="transmembrane region" description="Helical" evidence="8">
    <location>
        <begin position="207"/>
        <end position="227"/>
    </location>
</feature>
<name>A0A8H5KLP3_9HYPO</name>
<dbReference type="SUPFAM" id="SSF103473">
    <property type="entry name" value="MFS general substrate transporter"/>
    <property type="match status" value="1"/>
</dbReference>
<dbReference type="OrthoDB" id="6730379at2759"/>
<dbReference type="InterPro" id="IPR036259">
    <property type="entry name" value="MFS_trans_sf"/>
</dbReference>
<keyword evidence="2" id="KW-0813">Transport</keyword>
<evidence type="ECO:0000256" key="3">
    <source>
        <dbReference type="ARBA" id="ARBA00022692"/>
    </source>
</evidence>
<evidence type="ECO:0000256" key="5">
    <source>
        <dbReference type="ARBA" id="ARBA00023136"/>
    </source>
</evidence>
<evidence type="ECO:0000256" key="6">
    <source>
        <dbReference type="ARBA" id="ARBA00023180"/>
    </source>
</evidence>
<dbReference type="Proteomes" id="UP000546213">
    <property type="component" value="Unassembled WGS sequence"/>
</dbReference>
<comment type="caution">
    <text evidence="10">The sequence shown here is derived from an EMBL/GenBank/DDBJ whole genome shotgun (WGS) entry which is preliminary data.</text>
</comment>
<dbReference type="CDD" id="cd06849">
    <property type="entry name" value="lipoyl_domain"/>
    <property type="match status" value="1"/>
</dbReference>
<feature type="transmembrane region" description="Helical" evidence="8">
    <location>
        <begin position="177"/>
        <end position="195"/>
    </location>
</feature>
<dbReference type="Pfam" id="PF00364">
    <property type="entry name" value="Biotin_lipoyl"/>
    <property type="match status" value="1"/>
</dbReference>
<feature type="domain" description="Major facilitator superfamily (MFS) profile" evidence="9">
    <location>
        <begin position="48"/>
        <end position="458"/>
    </location>
</feature>
<accession>A0A8H5KLP3</accession>
<gene>
    <name evidence="10" type="ORF">FPCIR_12745</name>
</gene>
<keyword evidence="5 8" id="KW-0472">Membrane</keyword>
<dbReference type="PANTHER" id="PTHR43791">
    <property type="entry name" value="PERMEASE-RELATED"/>
    <property type="match status" value="1"/>
</dbReference>
<dbReference type="PROSITE" id="PS50850">
    <property type="entry name" value="MFS"/>
    <property type="match status" value="1"/>
</dbReference>
<feature type="transmembrane region" description="Helical" evidence="8">
    <location>
        <begin position="276"/>
        <end position="299"/>
    </location>
</feature>
<organism evidence="10 11">
    <name type="scientific">Fusarium pseudocircinatum</name>
    <dbReference type="NCBI Taxonomy" id="56676"/>
    <lineage>
        <taxon>Eukaryota</taxon>
        <taxon>Fungi</taxon>
        <taxon>Dikarya</taxon>
        <taxon>Ascomycota</taxon>
        <taxon>Pezizomycotina</taxon>
        <taxon>Sordariomycetes</taxon>
        <taxon>Hypocreomycetidae</taxon>
        <taxon>Hypocreales</taxon>
        <taxon>Nectriaceae</taxon>
        <taxon>Fusarium</taxon>
        <taxon>Fusarium fujikuroi species complex</taxon>
    </lineage>
</organism>
<dbReference type="Gene3D" id="1.20.1250.20">
    <property type="entry name" value="MFS general substrate transporter like domains"/>
    <property type="match status" value="1"/>
</dbReference>
<dbReference type="EMBL" id="JAAOAS010000439">
    <property type="protein sequence ID" value="KAF5576177.1"/>
    <property type="molecule type" value="Genomic_DNA"/>
</dbReference>
<feature type="transmembrane region" description="Helical" evidence="8">
    <location>
        <begin position="115"/>
        <end position="134"/>
    </location>
</feature>
<dbReference type="InterPro" id="IPR000089">
    <property type="entry name" value="Biotin_lipoyl"/>
</dbReference>
<feature type="transmembrane region" description="Helical" evidence="8">
    <location>
        <begin position="435"/>
        <end position="455"/>
    </location>
</feature>
<dbReference type="InterPro" id="IPR011053">
    <property type="entry name" value="Single_hybrid_motif"/>
</dbReference>
<evidence type="ECO:0000256" key="2">
    <source>
        <dbReference type="ARBA" id="ARBA00022448"/>
    </source>
</evidence>
<comment type="subcellular location">
    <subcellularLocation>
        <location evidence="1">Membrane</location>
        <topology evidence="1">Multi-pass membrane protein</topology>
    </subcellularLocation>
</comment>
<evidence type="ECO:0000259" key="9">
    <source>
        <dbReference type="PROSITE" id="PS50850"/>
    </source>
</evidence>
<proteinExistence type="inferred from homology"/>
<protein>
    <submittedName>
        <fullName evidence="10">Major facilitator superfamily transporter</fullName>
    </submittedName>
</protein>
<feature type="transmembrane region" description="Helical" evidence="8">
    <location>
        <begin position="140"/>
        <end position="165"/>
    </location>
</feature>
<feature type="transmembrane region" description="Helical" evidence="8">
    <location>
        <begin position="367"/>
        <end position="390"/>
    </location>
</feature>
<dbReference type="GO" id="GO:0016020">
    <property type="term" value="C:membrane"/>
    <property type="evidence" value="ECO:0007669"/>
    <property type="project" value="UniProtKB-SubCell"/>
</dbReference>
<dbReference type="InterPro" id="IPR011701">
    <property type="entry name" value="MFS"/>
</dbReference>
<dbReference type="Gene3D" id="2.40.50.100">
    <property type="match status" value="1"/>
</dbReference>
<feature type="transmembrane region" description="Helical" evidence="8">
    <location>
        <begin position="311"/>
        <end position="330"/>
    </location>
</feature>
<keyword evidence="6" id="KW-0325">Glycoprotein</keyword>
<evidence type="ECO:0000313" key="11">
    <source>
        <dbReference type="Proteomes" id="UP000546213"/>
    </source>
</evidence>
<dbReference type="AlphaFoldDB" id="A0A8H5KLP3"/>
<dbReference type="GO" id="GO:0022857">
    <property type="term" value="F:transmembrane transporter activity"/>
    <property type="evidence" value="ECO:0007669"/>
    <property type="project" value="InterPro"/>
</dbReference>
<keyword evidence="11" id="KW-1185">Reference proteome</keyword>